<gene>
    <name evidence="4" type="ORF">EXIGLDRAFT_835103</name>
</gene>
<dbReference type="Pfam" id="PF15456">
    <property type="entry name" value="Uds1"/>
    <property type="match status" value="1"/>
</dbReference>
<feature type="compositionally biased region" description="Pro residues" evidence="2">
    <location>
        <begin position="109"/>
        <end position="119"/>
    </location>
</feature>
<feature type="region of interest" description="Disordered" evidence="2">
    <location>
        <begin position="554"/>
        <end position="579"/>
    </location>
</feature>
<dbReference type="STRING" id="1314781.A0A165J2A6"/>
<evidence type="ECO:0000256" key="1">
    <source>
        <dbReference type="SAM" id="Coils"/>
    </source>
</evidence>
<accession>A0A165J2A6</accession>
<reference evidence="4 5" key="1">
    <citation type="journal article" date="2016" name="Mol. Biol. Evol.">
        <title>Comparative Genomics of Early-Diverging Mushroom-Forming Fungi Provides Insights into the Origins of Lignocellulose Decay Capabilities.</title>
        <authorList>
            <person name="Nagy L.G."/>
            <person name="Riley R."/>
            <person name="Tritt A."/>
            <person name="Adam C."/>
            <person name="Daum C."/>
            <person name="Floudas D."/>
            <person name="Sun H."/>
            <person name="Yadav J.S."/>
            <person name="Pangilinan J."/>
            <person name="Larsson K.H."/>
            <person name="Matsuura K."/>
            <person name="Barry K."/>
            <person name="Labutti K."/>
            <person name="Kuo R."/>
            <person name="Ohm R.A."/>
            <person name="Bhattacharya S.S."/>
            <person name="Shirouzu T."/>
            <person name="Yoshinaga Y."/>
            <person name="Martin F.M."/>
            <person name="Grigoriev I.V."/>
            <person name="Hibbett D.S."/>
        </authorList>
    </citation>
    <scope>NUCLEOTIDE SEQUENCE [LARGE SCALE GENOMIC DNA]</scope>
    <source>
        <strain evidence="4 5">HHB12029</strain>
    </source>
</reference>
<evidence type="ECO:0000256" key="2">
    <source>
        <dbReference type="SAM" id="MobiDB-lite"/>
    </source>
</evidence>
<feature type="domain" description="Up-regulated during septation protein 1" evidence="3">
    <location>
        <begin position="169"/>
        <end position="281"/>
    </location>
</feature>
<dbReference type="PANTHER" id="PTHR48125:SF12">
    <property type="entry name" value="AT HOOK TRANSCRIPTION FACTOR FAMILY-RELATED"/>
    <property type="match status" value="1"/>
</dbReference>
<dbReference type="AlphaFoldDB" id="A0A165J2A6"/>
<dbReference type="InterPro" id="IPR029191">
    <property type="entry name" value="Uds1"/>
</dbReference>
<protein>
    <recommendedName>
        <fullName evidence="3">Up-regulated during septation protein 1 domain-containing protein</fullName>
    </recommendedName>
</protein>
<evidence type="ECO:0000313" key="4">
    <source>
        <dbReference type="EMBL" id="KZV94224.1"/>
    </source>
</evidence>
<dbReference type="InParanoid" id="A0A165J2A6"/>
<feature type="coiled-coil region" evidence="1">
    <location>
        <begin position="739"/>
        <end position="798"/>
    </location>
</feature>
<keyword evidence="5" id="KW-1185">Reference proteome</keyword>
<evidence type="ECO:0000313" key="5">
    <source>
        <dbReference type="Proteomes" id="UP000077266"/>
    </source>
</evidence>
<feature type="compositionally biased region" description="Pro residues" evidence="2">
    <location>
        <begin position="21"/>
        <end position="30"/>
    </location>
</feature>
<dbReference type="OrthoDB" id="5569911at2759"/>
<feature type="compositionally biased region" description="Low complexity" evidence="2">
    <location>
        <begin position="120"/>
        <end position="129"/>
    </location>
</feature>
<sequence>MNGVRRFLGGGGNGSQSPKSGTPPPQPAPAPIQTTMPLAFGGKSNWPPMSPGVAPSPAIASSVYSPVSPTSSSEGTPVFFRRGSDAALKALPRVPPPPMPQALAATPPRATPTPPPQSRPPVSRVPVSPERIMNGSSAKLNGNSSKAPPTRQTTPVAAPLLDTRDEMLMSLLASDALVDCRDLQVLSFEEIEELKKEQQVLSSRVEALTKKLTLETKIRDAAMSLQNLNQSHKRMSKPTTEQLDVANRKVDMAQKELYRVSERANDVRRKLLEHRAAVLAFSLRSLEAKNRPSYDPSVSAFSTEASSPVSESSATTAATSLHSHKFDGAHLFAGNSDALFPTLRQPPSIGQVMELEEKLKAANAEAAAAKQKQTELARELSVLQLAKDELETTMSDDLQTLEAELERVRRDGGGSEEMKAQWDEERRRWDDERALMEEEKMDDLARLQEEHEQQRADDLRTLDDYNAARDALQQLVRAHDIIVTAREVTVSGFVNAVSAHLDSVRKDARILGAQRALSASPSAISVNDKDVDSIITALRSIWPMLPSPEARATKIGLKSHSPMRPKSPGSPRSASDAMPSLSDLDVRQLKALYDPRHAFPSPAAMSEFSVDAFVKRVEALLSDDRALIERLIRFAQSHDYLKSNAERAQKLAQESTTGLETYAKQVRALEQRSATLTTRVNELTSEVTRLTEQLRTADVEKRALELTSQRDADLVRSLREANETLTARTLTLAGDPSARAEMETQLAETRKKLKEAEDELLRYQTAQESQRAMLLDEMNELQKNNSTLRDQLRAKNAK</sequence>
<evidence type="ECO:0000259" key="3">
    <source>
        <dbReference type="Pfam" id="PF15456"/>
    </source>
</evidence>
<feature type="region of interest" description="Disordered" evidence="2">
    <location>
        <begin position="1"/>
        <end position="154"/>
    </location>
</feature>
<feature type="coiled-coil region" evidence="1">
    <location>
        <begin position="659"/>
        <end position="707"/>
    </location>
</feature>
<dbReference type="PANTHER" id="PTHR48125">
    <property type="entry name" value="LP07818P1"/>
    <property type="match status" value="1"/>
</dbReference>
<feature type="compositionally biased region" description="Low complexity" evidence="2">
    <location>
        <begin position="61"/>
        <end position="73"/>
    </location>
</feature>
<name>A0A165J2A6_EXIGL</name>
<organism evidence="4 5">
    <name type="scientific">Exidia glandulosa HHB12029</name>
    <dbReference type="NCBI Taxonomy" id="1314781"/>
    <lineage>
        <taxon>Eukaryota</taxon>
        <taxon>Fungi</taxon>
        <taxon>Dikarya</taxon>
        <taxon>Basidiomycota</taxon>
        <taxon>Agaricomycotina</taxon>
        <taxon>Agaricomycetes</taxon>
        <taxon>Auriculariales</taxon>
        <taxon>Exidiaceae</taxon>
        <taxon>Exidia</taxon>
    </lineage>
</organism>
<dbReference type="EMBL" id="KV425976">
    <property type="protein sequence ID" value="KZV94224.1"/>
    <property type="molecule type" value="Genomic_DNA"/>
</dbReference>
<feature type="compositionally biased region" description="Polar residues" evidence="2">
    <location>
        <begin position="134"/>
        <end position="154"/>
    </location>
</feature>
<proteinExistence type="predicted"/>
<keyword evidence="1" id="KW-0175">Coiled coil</keyword>
<feature type="coiled-coil region" evidence="1">
    <location>
        <begin position="352"/>
        <end position="457"/>
    </location>
</feature>
<dbReference type="Proteomes" id="UP000077266">
    <property type="component" value="Unassembled WGS sequence"/>
</dbReference>
<feature type="region of interest" description="Disordered" evidence="2">
    <location>
        <begin position="290"/>
        <end position="310"/>
    </location>
</feature>